<keyword evidence="6" id="KW-0539">Nucleus</keyword>
<name>A0AAV6HUT7_9ERIC</name>
<dbReference type="AlphaFoldDB" id="A0AAV6HUT7"/>
<evidence type="ECO:0000256" key="7">
    <source>
        <dbReference type="SAM" id="MobiDB-lite"/>
    </source>
</evidence>
<evidence type="ECO:0000256" key="3">
    <source>
        <dbReference type="ARBA" id="ARBA00023015"/>
    </source>
</evidence>
<comment type="caution">
    <text evidence="10">The sequence shown here is derived from an EMBL/GenBank/DDBJ whole genome shotgun (WGS) entry which is preliminary data.</text>
</comment>
<feature type="domain" description="HTH myb-type" evidence="9">
    <location>
        <begin position="254"/>
        <end position="281"/>
    </location>
</feature>
<feature type="compositionally biased region" description="Basic residues" evidence="7">
    <location>
        <begin position="274"/>
        <end position="283"/>
    </location>
</feature>
<evidence type="ECO:0000256" key="2">
    <source>
        <dbReference type="ARBA" id="ARBA00022737"/>
    </source>
</evidence>
<dbReference type="GO" id="GO:0005634">
    <property type="term" value="C:nucleus"/>
    <property type="evidence" value="ECO:0007669"/>
    <property type="project" value="UniProtKB-SubCell"/>
</dbReference>
<dbReference type="CDD" id="cd00167">
    <property type="entry name" value="SANT"/>
    <property type="match status" value="2"/>
</dbReference>
<dbReference type="PANTHER" id="PTHR47997:SF28">
    <property type="entry name" value="TRANSCRIPTION FACTOR MYB15-LIKE"/>
    <property type="match status" value="1"/>
</dbReference>
<evidence type="ECO:0000259" key="8">
    <source>
        <dbReference type="PROSITE" id="PS50090"/>
    </source>
</evidence>
<gene>
    <name evidence="10" type="ORF">RHGRI_037418</name>
</gene>
<dbReference type="GO" id="GO:0003677">
    <property type="term" value="F:DNA binding"/>
    <property type="evidence" value="ECO:0007669"/>
    <property type="project" value="UniProtKB-KW"/>
</dbReference>
<feature type="domain" description="Myb-like" evidence="8">
    <location>
        <begin position="114"/>
        <end position="170"/>
    </location>
</feature>
<keyword evidence="3" id="KW-0805">Transcription regulation</keyword>
<organism evidence="10 11">
    <name type="scientific">Rhododendron griersonianum</name>
    <dbReference type="NCBI Taxonomy" id="479676"/>
    <lineage>
        <taxon>Eukaryota</taxon>
        <taxon>Viridiplantae</taxon>
        <taxon>Streptophyta</taxon>
        <taxon>Embryophyta</taxon>
        <taxon>Tracheophyta</taxon>
        <taxon>Spermatophyta</taxon>
        <taxon>Magnoliopsida</taxon>
        <taxon>eudicotyledons</taxon>
        <taxon>Gunneridae</taxon>
        <taxon>Pentapetalae</taxon>
        <taxon>asterids</taxon>
        <taxon>Ericales</taxon>
        <taxon>Ericaceae</taxon>
        <taxon>Ericoideae</taxon>
        <taxon>Rhodoreae</taxon>
        <taxon>Rhododendron</taxon>
    </lineage>
</organism>
<feature type="compositionally biased region" description="Low complexity" evidence="7">
    <location>
        <begin position="177"/>
        <end position="202"/>
    </location>
</feature>
<keyword evidence="2" id="KW-0677">Repeat</keyword>
<dbReference type="InterPro" id="IPR051953">
    <property type="entry name" value="Plant_SW-associated_TFs"/>
</dbReference>
<feature type="compositionally biased region" description="Acidic residues" evidence="7">
    <location>
        <begin position="89"/>
        <end position="103"/>
    </location>
</feature>
<evidence type="ECO:0000313" key="11">
    <source>
        <dbReference type="Proteomes" id="UP000823749"/>
    </source>
</evidence>
<feature type="compositionally biased region" description="Basic residues" evidence="7">
    <location>
        <begin position="55"/>
        <end position="68"/>
    </location>
</feature>
<keyword evidence="11" id="KW-1185">Reference proteome</keyword>
<feature type="compositionally biased region" description="Basic and acidic residues" evidence="7">
    <location>
        <begin position="1"/>
        <end position="11"/>
    </location>
</feature>
<evidence type="ECO:0000259" key="9">
    <source>
        <dbReference type="PROSITE" id="PS51294"/>
    </source>
</evidence>
<sequence length="578" mass="63317">MEVGERQRDGGCEGDGDGGEGDSGNDEDGSKDSGNGSDSAEESEEQKGSSLVRVRVLRNLRRVQRRRGRSTDTGLEVGERQRDGGCEGDGSEGDSGNDEDGCEDSGNGSDCAEESEEQKGSSLVEFEGMVRISMYLDDRITLLECEWSAMAAALPGRTDNEIKNHWHGHLKKRSRIRSSASSAGSKQRNLPISNLLLPNNAPESSMSDGESAPAAAGLDFGHTENQNTEEDHGSETFEEAPSLWEQPLLAENLWSAMAAALPGRTDNEIKNHWHGHLKKRSRIRSSASSAGSKQRNLPISNLLLPNNAPESSMSDGESAPAAAGLDFGHTENQNTEEDHGSETFEEAPSLWEQPLLAENLYVENQDFQLEMLVDPGFTVPQHELWWPDGQLTSPCGFNNDLWLEPESLKKTKTLSIASVVYAVVEITVADRGPRTFRRRRHRRRHPAVSSANDALVVAALVPSQRLPRRKTLVAYRALVRPPTAHGGNPARSGGGRATNPFDEVNELNRKNQLLGGRTTNGPECCWLMSCSYLTVIALKMLDELFLIPIEEVSQIAFSLSALMVNFEDWGVVRKYEAL</sequence>
<evidence type="ECO:0000256" key="6">
    <source>
        <dbReference type="ARBA" id="ARBA00023242"/>
    </source>
</evidence>
<dbReference type="Proteomes" id="UP000823749">
    <property type="component" value="Chromosome 13"/>
</dbReference>
<dbReference type="PANTHER" id="PTHR47997">
    <property type="entry name" value="MYB DOMAIN PROTEIN 55"/>
    <property type="match status" value="1"/>
</dbReference>
<reference evidence="10 11" key="1">
    <citation type="submission" date="2020-08" db="EMBL/GenBank/DDBJ databases">
        <title>Plant Genome Project.</title>
        <authorList>
            <person name="Zhang R.-G."/>
        </authorList>
    </citation>
    <scope>NUCLEOTIDE SEQUENCE [LARGE SCALE GENOMIC DNA]</scope>
    <source>
        <strain evidence="10">WSP0</strain>
        <tissue evidence="10">Leaf</tissue>
    </source>
</reference>
<dbReference type="EMBL" id="JACTNZ010000013">
    <property type="protein sequence ID" value="KAG5516669.1"/>
    <property type="molecule type" value="Genomic_DNA"/>
</dbReference>
<evidence type="ECO:0000256" key="4">
    <source>
        <dbReference type="ARBA" id="ARBA00023125"/>
    </source>
</evidence>
<evidence type="ECO:0000313" key="10">
    <source>
        <dbReference type="EMBL" id="KAG5516669.1"/>
    </source>
</evidence>
<feature type="region of interest" description="Disordered" evidence="7">
    <location>
        <begin position="274"/>
        <end position="344"/>
    </location>
</feature>
<dbReference type="InterPro" id="IPR017930">
    <property type="entry name" value="Myb_dom"/>
</dbReference>
<feature type="domain" description="HTH myb-type" evidence="9">
    <location>
        <begin position="147"/>
        <end position="174"/>
    </location>
</feature>
<keyword evidence="4" id="KW-0238">DNA-binding</keyword>
<feature type="compositionally biased region" description="Basic residues" evidence="7">
    <location>
        <begin position="167"/>
        <end position="176"/>
    </location>
</feature>
<dbReference type="PROSITE" id="PS51294">
    <property type="entry name" value="HTH_MYB"/>
    <property type="match status" value="2"/>
</dbReference>
<feature type="region of interest" description="Disordered" evidence="7">
    <location>
        <begin position="167"/>
        <end position="240"/>
    </location>
</feature>
<comment type="subcellular location">
    <subcellularLocation>
        <location evidence="1">Nucleus</location>
    </subcellularLocation>
</comment>
<dbReference type="SUPFAM" id="SSF46689">
    <property type="entry name" value="Homeodomain-like"/>
    <property type="match status" value="1"/>
</dbReference>
<accession>A0AAV6HUT7</accession>
<dbReference type="PROSITE" id="PS50090">
    <property type="entry name" value="MYB_LIKE"/>
    <property type="match status" value="1"/>
</dbReference>
<dbReference type="Pfam" id="PF00249">
    <property type="entry name" value="Myb_DNA-binding"/>
    <property type="match status" value="2"/>
</dbReference>
<evidence type="ECO:0008006" key="12">
    <source>
        <dbReference type="Google" id="ProtNLM"/>
    </source>
</evidence>
<feature type="region of interest" description="Disordered" evidence="7">
    <location>
        <begin position="1"/>
        <end position="122"/>
    </location>
</feature>
<proteinExistence type="predicted"/>
<feature type="compositionally biased region" description="Acidic residues" evidence="7">
    <location>
        <begin position="12"/>
        <end position="29"/>
    </location>
</feature>
<dbReference type="InterPro" id="IPR001005">
    <property type="entry name" value="SANT/Myb"/>
</dbReference>
<evidence type="ECO:0000256" key="1">
    <source>
        <dbReference type="ARBA" id="ARBA00004123"/>
    </source>
</evidence>
<evidence type="ECO:0000256" key="5">
    <source>
        <dbReference type="ARBA" id="ARBA00023163"/>
    </source>
</evidence>
<dbReference type="InterPro" id="IPR009057">
    <property type="entry name" value="Homeodomain-like_sf"/>
</dbReference>
<protein>
    <recommendedName>
        <fullName evidence="12">Myb-like domain-containing protein</fullName>
    </recommendedName>
</protein>
<keyword evidence="5" id="KW-0804">Transcription</keyword>
<dbReference type="Gene3D" id="1.10.10.60">
    <property type="entry name" value="Homeodomain-like"/>
    <property type="match status" value="2"/>
</dbReference>
<feature type="compositionally biased region" description="Low complexity" evidence="7">
    <location>
        <begin position="284"/>
        <end position="309"/>
    </location>
</feature>
<feature type="region of interest" description="Disordered" evidence="7">
    <location>
        <begin position="483"/>
        <end position="502"/>
    </location>
</feature>